<evidence type="ECO:0000259" key="6">
    <source>
        <dbReference type="PROSITE" id="PS50893"/>
    </source>
</evidence>
<keyword evidence="4 5" id="KW-0472">Membrane</keyword>
<dbReference type="PROSITE" id="PS50929">
    <property type="entry name" value="ABC_TM1F"/>
    <property type="match status" value="1"/>
</dbReference>
<feature type="transmembrane region" description="Helical" evidence="5">
    <location>
        <begin position="237"/>
        <end position="255"/>
    </location>
</feature>
<evidence type="ECO:0000313" key="9">
    <source>
        <dbReference type="Proteomes" id="UP000320085"/>
    </source>
</evidence>
<dbReference type="InterPro" id="IPR011527">
    <property type="entry name" value="ABC1_TM_dom"/>
</dbReference>
<feature type="domain" description="ABC transmembrane type-1" evidence="7">
    <location>
        <begin position="19"/>
        <end position="281"/>
    </location>
</feature>
<evidence type="ECO:0000256" key="2">
    <source>
        <dbReference type="ARBA" id="ARBA00022692"/>
    </source>
</evidence>
<dbReference type="InterPro" id="IPR017871">
    <property type="entry name" value="ABC_transporter-like_CS"/>
</dbReference>
<gene>
    <name evidence="8" type="ORF">FHX52_2931</name>
</gene>
<dbReference type="PROSITE" id="PS50893">
    <property type="entry name" value="ABC_TRANSPORTER_2"/>
    <property type="match status" value="1"/>
</dbReference>
<dbReference type="GO" id="GO:0016887">
    <property type="term" value="F:ATP hydrolysis activity"/>
    <property type="evidence" value="ECO:0007669"/>
    <property type="project" value="InterPro"/>
</dbReference>
<dbReference type="SUPFAM" id="SSF52540">
    <property type="entry name" value="P-loop containing nucleoside triphosphate hydrolases"/>
    <property type="match status" value="1"/>
</dbReference>
<dbReference type="RefSeq" id="WP_141823064.1">
    <property type="nucleotide sequence ID" value="NZ_BAAAQC010000004.1"/>
</dbReference>
<evidence type="ECO:0000313" key="8">
    <source>
        <dbReference type="EMBL" id="TQN46225.1"/>
    </source>
</evidence>
<accession>A0A543PQA0</accession>
<dbReference type="InterPro" id="IPR036640">
    <property type="entry name" value="ABC1_TM_sf"/>
</dbReference>
<organism evidence="8 9">
    <name type="scientific">Humibacillus xanthopallidus</name>
    <dbReference type="NCBI Taxonomy" id="412689"/>
    <lineage>
        <taxon>Bacteria</taxon>
        <taxon>Bacillati</taxon>
        <taxon>Actinomycetota</taxon>
        <taxon>Actinomycetes</taxon>
        <taxon>Micrococcales</taxon>
        <taxon>Intrasporangiaceae</taxon>
        <taxon>Humibacillus</taxon>
    </lineage>
</organism>
<feature type="transmembrane region" description="Helical" evidence="5">
    <location>
        <begin position="54"/>
        <end position="77"/>
    </location>
</feature>
<dbReference type="PANTHER" id="PTHR43394">
    <property type="entry name" value="ATP-DEPENDENT PERMEASE MDL1, MITOCHONDRIAL"/>
    <property type="match status" value="1"/>
</dbReference>
<keyword evidence="8" id="KW-0067">ATP-binding</keyword>
<dbReference type="GO" id="GO:0015421">
    <property type="term" value="F:ABC-type oligopeptide transporter activity"/>
    <property type="evidence" value="ECO:0007669"/>
    <property type="project" value="TreeGrafter"/>
</dbReference>
<dbReference type="AlphaFoldDB" id="A0A543PQA0"/>
<dbReference type="SUPFAM" id="SSF90123">
    <property type="entry name" value="ABC transporter transmembrane region"/>
    <property type="match status" value="1"/>
</dbReference>
<keyword evidence="3 5" id="KW-1133">Transmembrane helix</keyword>
<dbReference type="EMBL" id="VFQF01000002">
    <property type="protein sequence ID" value="TQN46225.1"/>
    <property type="molecule type" value="Genomic_DNA"/>
</dbReference>
<evidence type="ECO:0000256" key="3">
    <source>
        <dbReference type="ARBA" id="ARBA00022989"/>
    </source>
</evidence>
<name>A0A543PQA0_9MICO</name>
<dbReference type="Pfam" id="PF00664">
    <property type="entry name" value="ABC_membrane"/>
    <property type="match status" value="1"/>
</dbReference>
<dbReference type="Gene3D" id="1.20.1560.10">
    <property type="entry name" value="ABC transporter type 1, transmembrane domain"/>
    <property type="match status" value="1"/>
</dbReference>
<dbReference type="PANTHER" id="PTHR43394:SF1">
    <property type="entry name" value="ATP-BINDING CASSETTE SUB-FAMILY B MEMBER 10, MITOCHONDRIAL"/>
    <property type="match status" value="1"/>
</dbReference>
<dbReference type="Proteomes" id="UP000320085">
    <property type="component" value="Unassembled WGS sequence"/>
</dbReference>
<sequence>MRTTTWRLAPTWALTTVGLSALAALASLAVPRLVGQSLDRVTTGGDAGESLVRLAAVLVVVSLCSAGTGLSSGAYAARVTQRLRARAIASVTDREARRVTSAGDLATRLLVDAAQPAAALGIAISITLAAATLVIGLVSIALIEWWVLVGLLLGLVALVMVVRRFVADSTPSLEAYRAGQARIADRALDAQRGAASIQAHRTWLTEAERVLTPLDGVRAAGRSLWDLQGRMAWRSGVFVPAALLVTVAVGGVSLARGRISAGELAALIGYTTLVIGSLDGIEAAAGLASVRVGTRRLAHITTAIAAAPRRGASPSAPRGAVAVTLSGASAWTDGTDAEPTVTDPVDLTVGAGRVATLSGPAALTGAVARLASGAATPAAGRVLVDGIPLRSLAPDAHVAALAGARPALLGDTVAGLLTIGLAGIDREAVRSAAAAAHIDHVIEALPEGYDTPLADLALSGGELQRLGIAQALLHGSGLLVLEEATSSLDSATELEVVRAVAGTRGQRTVLIASGRPALVAIADDSIDVTSASRCLPPARVTVGSMESENDDGLILTGEPR</sequence>
<dbReference type="GO" id="GO:0005524">
    <property type="term" value="F:ATP binding"/>
    <property type="evidence" value="ECO:0007669"/>
    <property type="project" value="UniProtKB-KW"/>
</dbReference>
<feature type="domain" description="ABC transporter" evidence="6">
    <location>
        <begin position="323"/>
        <end position="555"/>
    </location>
</feature>
<feature type="transmembrane region" description="Helical" evidence="5">
    <location>
        <begin position="12"/>
        <end position="34"/>
    </location>
</feature>
<keyword evidence="8" id="KW-0547">Nucleotide-binding</keyword>
<feature type="transmembrane region" description="Helical" evidence="5">
    <location>
        <begin position="145"/>
        <end position="162"/>
    </location>
</feature>
<reference evidence="8 9" key="1">
    <citation type="submission" date="2019-06" db="EMBL/GenBank/DDBJ databases">
        <title>Sequencing the genomes of 1000 actinobacteria strains.</title>
        <authorList>
            <person name="Klenk H.-P."/>
        </authorList>
    </citation>
    <scope>NUCLEOTIDE SEQUENCE [LARGE SCALE GENOMIC DNA]</scope>
    <source>
        <strain evidence="8 9">DSM 21776</strain>
    </source>
</reference>
<evidence type="ECO:0000256" key="5">
    <source>
        <dbReference type="SAM" id="Phobius"/>
    </source>
</evidence>
<dbReference type="InterPro" id="IPR039421">
    <property type="entry name" value="Type_1_exporter"/>
</dbReference>
<dbReference type="InterPro" id="IPR003439">
    <property type="entry name" value="ABC_transporter-like_ATP-bd"/>
</dbReference>
<proteinExistence type="predicted"/>
<evidence type="ECO:0000256" key="4">
    <source>
        <dbReference type="ARBA" id="ARBA00023136"/>
    </source>
</evidence>
<protein>
    <submittedName>
        <fullName evidence="8">ATP-binding cassette subfamily B protein</fullName>
    </submittedName>
</protein>
<dbReference type="GO" id="GO:0005886">
    <property type="term" value="C:plasma membrane"/>
    <property type="evidence" value="ECO:0007669"/>
    <property type="project" value="UniProtKB-SubCell"/>
</dbReference>
<evidence type="ECO:0000259" key="7">
    <source>
        <dbReference type="PROSITE" id="PS50929"/>
    </source>
</evidence>
<dbReference type="InterPro" id="IPR027417">
    <property type="entry name" value="P-loop_NTPase"/>
</dbReference>
<keyword evidence="2 5" id="KW-0812">Transmembrane</keyword>
<feature type="transmembrane region" description="Helical" evidence="5">
    <location>
        <begin position="117"/>
        <end position="139"/>
    </location>
</feature>
<comment type="subcellular location">
    <subcellularLocation>
        <location evidence="1">Cell membrane</location>
        <topology evidence="1">Multi-pass membrane protein</topology>
    </subcellularLocation>
</comment>
<evidence type="ECO:0000256" key="1">
    <source>
        <dbReference type="ARBA" id="ARBA00004651"/>
    </source>
</evidence>
<dbReference type="Gene3D" id="3.40.50.300">
    <property type="entry name" value="P-loop containing nucleotide triphosphate hydrolases"/>
    <property type="match status" value="1"/>
</dbReference>
<dbReference type="PROSITE" id="PS00211">
    <property type="entry name" value="ABC_TRANSPORTER_1"/>
    <property type="match status" value="1"/>
</dbReference>
<dbReference type="Pfam" id="PF00005">
    <property type="entry name" value="ABC_tran"/>
    <property type="match status" value="1"/>
</dbReference>
<comment type="caution">
    <text evidence="8">The sequence shown here is derived from an EMBL/GenBank/DDBJ whole genome shotgun (WGS) entry which is preliminary data.</text>
</comment>
<dbReference type="OrthoDB" id="9806127at2"/>